<feature type="domain" description="Cell envelope-related transcriptional attenuator" evidence="4">
    <location>
        <begin position="544"/>
        <end position="687"/>
    </location>
</feature>
<name>A0ABX8D6K8_9CELL</name>
<accession>A0ABX8D6K8</accession>
<feature type="compositionally biased region" description="Polar residues" evidence="2">
    <location>
        <begin position="434"/>
        <end position="443"/>
    </location>
</feature>
<dbReference type="PANTHER" id="PTHR33392:SF6">
    <property type="entry name" value="POLYISOPRENYL-TEICHOIC ACID--PEPTIDOGLYCAN TEICHOIC ACID TRANSFERASE TAGU"/>
    <property type="match status" value="1"/>
</dbReference>
<gene>
    <name evidence="5" type="ORF">KG103_03960</name>
</gene>
<evidence type="ECO:0000313" key="5">
    <source>
        <dbReference type="EMBL" id="QVI63083.1"/>
    </source>
</evidence>
<feature type="compositionally biased region" description="Gly residues" evidence="2">
    <location>
        <begin position="289"/>
        <end position="303"/>
    </location>
</feature>
<evidence type="ECO:0000313" key="6">
    <source>
        <dbReference type="Proteomes" id="UP000677804"/>
    </source>
</evidence>
<dbReference type="Gene3D" id="3.40.630.190">
    <property type="entry name" value="LCP protein"/>
    <property type="match status" value="1"/>
</dbReference>
<feature type="compositionally biased region" description="Basic residues" evidence="2">
    <location>
        <begin position="390"/>
        <end position="401"/>
    </location>
</feature>
<evidence type="ECO:0000256" key="1">
    <source>
        <dbReference type="ARBA" id="ARBA00006068"/>
    </source>
</evidence>
<feature type="region of interest" description="Disordered" evidence="2">
    <location>
        <begin position="265"/>
        <end position="450"/>
    </location>
</feature>
<dbReference type="Pfam" id="PF03816">
    <property type="entry name" value="LytR_cpsA_psr"/>
    <property type="match status" value="1"/>
</dbReference>
<feature type="compositionally biased region" description="Basic residues" evidence="2">
    <location>
        <begin position="278"/>
        <end position="288"/>
    </location>
</feature>
<keyword evidence="3" id="KW-1133">Transmembrane helix</keyword>
<feature type="region of interest" description="Disordered" evidence="2">
    <location>
        <begin position="1"/>
        <end position="61"/>
    </location>
</feature>
<keyword evidence="3" id="KW-0812">Transmembrane</keyword>
<dbReference type="InterPro" id="IPR004474">
    <property type="entry name" value="LytR_CpsA_psr"/>
</dbReference>
<feature type="compositionally biased region" description="Low complexity" evidence="2">
    <location>
        <begin position="338"/>
        <end position="351"/>
    </location>
</feature>
<proteinExistence type="inferred from homology"/>
<sequence length="794" mass="83978">MPAAARGRPRRRRCPGGPGAGRRAPARRPGRHRARPSRPSSRPGGAVAERSPAGVRRCSARRASAVVPRWGGWSLAGGRDARIAGAGVLAAGPRVLAAGPRVGPRGGLGRSLGARGLRGRLDRSARLRAVCRRGLRSTRRARSGVRTALDGRRALGAGRRPPAAGGDVGCRGLLRRFGGCRGLGATDGGRDGDQRETCSAQRPGHRARALAWRARRLARRAGGGVDRGPQAPALRLVHQALGRRPHLLGLHDRGGRRLPLLREALDGGQDRGGGARCVRGRRGRRGRRGGLLGAVRGPGGGDPGDGEAAGQRADHGGGAASRQASHGAARTPGGGTAGLRLRGVRVTRGPLGDPGPGEPVVTDGDADRRGGPRGPVRRARRSGAGVGGRLHSRSRYKRTLGRPRDERVNRRARRRVIPGPCGPDRPRRPRTTDLSSVTVSPSSHARAADRPRNRRALVLVLVLVLALGGGAFAATWGVQKWLAGQVERVGDPFAELPARPAPAAAAPDEGEAETLDGAMNILVLGSDSRISAGDPGQWQAGAQRTDTIMLVHLPASRDAAYLMSFPRDSWVDVPGRGQAKINAAFSYGGPALLIQTIEQLTNVRIDHFVVTDFESFVRITDALGGVRMTLTNDLKVGGTVVPAGKQQLLTGEQALRFVRERKTLARGDFDRVQRQQAWMRAIVAKMRNDGTLHNPVTSARFLDVVSRSVATDDGLDERVMRDLQDRAKNLGSTDMTFFTVPFEGTGRSPDGAQSIVVLDREALDPLMAAVASDTLGAYLEGNAGSLDVLPPVVE</sequence>
<evidence type="ECO:0000256" key="2">
    <source>
        <dbReference type="SAM" id="MobiDB-lite"/>
    </source>
</evidence>
<keyword evidence="3" id="KW-0472">Membrane</keyword>
<feature type="compositionally biased region" description="Low complexity" evidence="2">
    <location>
        <begin position="37"/>
        <end position="46"/>
    </location>
</feature>
<keyword evidence="6" id="KW-1185">Reference proteome</keyword>
<protein>
    <submittedName>
        <fullName evidence="5">LCP family protein</fullName>
    </submittedName>
</protein>
<reference evidence="5 6" key="1">
    <citation type="submission" date="2021-05" db="EMBL/GenBank/DDBJ databases">
        <title>Novel species in genus Cellulomonas.</title>
        <authorList>
            <person name="Zhang G."/>
        </authorList>
    </citation>
    <scope>NUCLEOTIDE SEQUENCE [LARGE SCALE GENOMIC DNA]</scope>
    <source>
        <strain evidence="6">zg-ZUI222</strain>
    </source>
</reference>
<dbReference type="PANTHER" id="PTHR33392">
    <property type="entry name" value="POLYISOPRENYL-TEICHOIC ACID--PEPTIDOGLYCAN TEICHOIC ACID TRANSFERASE TAGU"/>
    <property type="match status" value="1"/>
</dbReference>
<evidence type="ECO:0000259" key="4">
    <source>
        <dbReference type="Pfam" id="PF03816"/>
    </source>
</evidence>
<comment type="similarity">
    <text evidence="1">Belongs to the LytR/CpsA/Psr (LCP) family.</text>
</comment>
<dbReference type="NCBIfam" id="TIGR00350">
    <property type="entry name" value="lytR_cpsA_psr"/>
    <property type="match status" value="1"/>
</dbReference>
<feature type="transmembrane region" description="Helical" evidence="3">
    <location>
        <begin position="456"/>
        <end position="478"/>
    </location>
</feature>
<dbReference type="Proteomes" id="UP000677804">
    <property type="component" value="Chromosome"/>
</dbReference>
<evidence type="ECO:0000256" key="3">
    <source>
        <dbReference type="SAM" id="Phobius"/>
    </source>
</evidence>
<dbReference type="EMBL" id="CP074405">
    <property type="protein sequence ID" value="QVI63083.1"/>
    <property type="molecule type" value="Genomic_DNA"/>
</dbReference>
<feature type="compositionally biased region" description="Basic residues" evidence="2">
    <location>
        <begin position="24"/>
        <end position="36"/>
    </location>
</feature>
<organism evidence="5 6">
    <name type="scientific">Cellulomonas wangleii</name>
    <dbReference type="NCBI Taxonomy" id="2816956"/>
    <lineage>
        <taxon>Bacteria</taxon>
        <taxon>Bacillati</taxon>
        <taxon>Actinomycetota</taxon>
        <taxon>Actinomycetes</taxon>
        <taxon>Micrococcales</taxon>
        <taxon>Cellulomonadaceae</taxon>
        <taxon>Cellulomonas</taxon>
    </lineage>
</organism>
<dbReference type="InterPro" id="IPR050922">
    <property type="entry name" value="LytR/CpsA/Psr_CW_biosynth"/>
</dbReference>